<name>A0A2T6G1R5_9BACL</name>
<gene>
    <name evidence="3" type="ORF">C8Z91_16855</name>
</gene>
<sequence>MVVWFYRFRGGCSVRVDNRFLRLEIEDQMKLHGYSLLKVAELSGLNAGNLSMVLNGRARAMTIGHLDALAEVFGKPPGWLYELYTEECISDNKVSRPRLIPYLVRCVETGRVDCIEPVVSKILDNPKNVSIIFSAAEKLFENGRLEESVRFYQLVVDNIKDNFSEFMAISQYRLFLIAQGTDEEKNWKSVIQFEPFRRRLPEYLQLAALLKLAKVCYSLEKWNEVERFAQELSELSSILYKLKMVKEVSVERHLVYYFGMGLLFEGAVLEKRGHYQEAKTVVQHYADLSWFEPLNESGWQDVERFKIYAQGNLYTLEVFMGNDGILNEYADYLESLDQLNETLSGLETIIKSANTHGFCIDHVLQRFADAIGQFDCFLDDLINSRRYLWFCYHRAVYEFTKERYENGMKETIFCISLCLEMKRYEDLARCVALFEKHRNYASEAQIQYYESIRLWVV</sequence>
<dbReference type="InterPro" id="IPR010982">
    <property type="entry name" value="Lambda_DNA-bd_dom_sf"/>
</dbReference>
<dbReference type="InterPro" id="IPR001387">
    <property type="entry name" value="Cro/C1-type_HTH"/>
</dbReference>
<dbReference type="CDD" id="cd00093">
    <property type="entry name" value="HTH_XRE"/>
    <property type="match status" value="1"/>
</dbReference>
<feature type="domain" description="HTH cro/C1-type" evidence="2">
    <location>
        <begin position="25"/>
        <end position="80"/>
    </location>
</feature>
<dbReference type="InterPro" id="IPR011990">
    <property type="entry name" value="TPR-like_helical_dom_sf"/>
</dbReference>
<dbReference type="PROSITE" id="PS50943">
    <property type="entry name" value="HTH_CROC1"/>
    <property type="match status" value="1"/>
</dbReference>
<evidence type="ECO:0000259" key="2">
    <source>
        <dbReference type="PROSITE" id="PS50943"/>
    </source>
</evidence>
<evidence type="ECO:0000313" key="4">
    <source>
        <dbReference type="Proteomes" id="UP000244184"/>
    </source>
</evidence>
<keyword evidence="1" id="KW-0175">Coiled coil</keyword>
<dbReference type="SUPFAM" id="SSF47413">
    <property type="entry name" value="lambda repressor-like DNA-binding domains"/>
    <property type="match status" value="1"/>
</dbReference>
<protein>
    <submittedName>
        <fullName evidence="3">DNA-binding protein</fullName>
    </submittedName>
</protein>
<comment type="caution">
    <text evidence="3">The sequence shown here is derived from an EMBL/GenBank/DDBJ whole genome shotgun (WGS) entry which is preliminary data.</text>
</comment>
<dbReference type="AlphaFoldDB" id="A0A2T6G1R5"/>
<dbReference type="Gene3D" id="1.25.40.10">
    <property type="entry name" value="Tetratricopeptide repeat domain"/>
    <property type="match status" value="1"/>
</dbReference>
<dbReference type="Gene3D" id="1.10.260.40">
    <property type="entry name" value="lambda repressor-like DNA-binding domains"/>
    <property type="match status" value="1"/>
</dbReference>
<dbReference type="Pfam" id="PF13443">
    <property type="entry name" value="HTH_26"/>
    <property type="match status" value="1"/>
</dbReference>
<dbReference type="SMART" id="SM00530">
    <property type="entry name" value="HTH_XRE"/>
    <property type="match status" value="1"/>
</dbReference>
<accession>A0A2T6G1R5</accession>
<reference evidence="3 4" key="1">
    <citation type="submission" date="2018-03" db="EMBL/GenBank/DDBJ databases">
        <title>Genome sequence of Paenibacillus elgii strain AC13 an antimicrobial compound producing bacteria.</title>
        <authorList>
            <person name="Kurokawa A.S."/>
            <person name="Araujo J.F."/>
            <person name="Costa R.A."/>
            <person name="Ortega D.B."/>
            <person name="Pires A.S."/>
            <person name="Pappas G.J.Jr."/>
            <person name="Franco O.L."/>
            <person name="Barreto C."/>
            <person name="Magalhaes B.S."/>
            <person name="Kruger R.H."/>
        </authorList>
    </citation>
    <scope>NUCLEOTIDE SEQUENCE [LARGE SCALE GENOMIC DNA]</scope>
    <source>
        <strain evidence="3 4">AC13</strain>
    </source>
</reference>
<dbReference type="EMBL" id="PYHP01000043">
    <property type="protein sequence ID" value="PUA38068.1"/>
    <property type="molecule type" value="Genomic_DNA"/>
</dbReference>
<proteinExistence type="predicted"/>
<dbReference type="Proteomes" id="UP000244184">
    <property type="component" value="Unassembled WGS sequence"/>
</dbReference>
<keyword evidence="3" id="KW-0238">DNA-binding</keyword>
<evidence type="ECO:0000256" key="1">
    <source>
        <dbReference type="SAM" id="Coils"/>
    </source>
</evidence>
<dbReference type="SUPFAM" id="SSF48452">
    <property type="entry name" value="TPR-like"/>
    <property type="match status" value="1"/>
</dbReference>
<dbReference type="GO" id="GO:0003677">
    <property type="term" value="F:DNA binding"/>
    <property type="evidence" value="ECO:0007669"/>
    <property type="project" value="UniProtKB-KW"/>
</dbReference>
<feature type="coiled-coil region" evidence="1">
    <location>
        <begin position="322"/>
        <end position="356"/>
    </location>
</feature>
<evidence type="ECO:0000313" key="3">
    <source>
        <dbReference type="EMBL" id="PUA38068.1"/>
    </source>
</evidence>
<organism evidence="3 4">
    <name type="scientific">Paenibacillus elgii</name>
    <dbReference type="NCBI Taxonomy" id="189691"/>
    <lineage>
        <taxon>Bacteria</taxon>
        <taxon>Bacillati</taxon>
        <taxon>Bacillota</taxon>
        <taxon>Bacilli</taxon>
        <taxon>Bacillales</taxon>
        <taxon>Paenibacillaceae</taxon>
        <taxon>Paenibacillus</taxon>
    </lineage>
</organism>